<dbReference type="SUPFAM" id="SSF102114">
    <property type="entry name" value="Radical SAM enzymes"/>
    <property type="match status" value="1"/>
</dbReference>
<dbReference type="GO" id="GO:0046872">
    <property type="term" value="F:metal ion binding"/>
    <property type="evidence" value="ECO:0007669"/>
    <property type="project" value="UniProtKB-KW"/>
</dbReference>
<dbReference type="InterPro" id="IPR013785">
    <property type="entry name" value="Aldolase_TIM"/>
</dbReference>
<dbReference type="InterPro" id="IPR051198">
    <property type="entry name" value="BchE-like"/>
</dbReference>
<evidence type="ECO:0000256" key="2">
    <source>
        <dbReference type="ARBA" id="ARBA00022691"/>
    </source>
</evidence>
<protein>
    <submittedName>
        <fullName evidence="7">Radical SAM superfamily protein</fullName>
    </submittedName>
</protein>
<dbReference type="SMART" id="SM00729">
    <property type="entry name" value="Elp3"/>
    <property type="match status" value="1"/>
</dbReference>
<dbReference type="SFLD" id="SFLDG01095">
    <property type="entry name" value="Uncharacterised_Radical_SAM_Su"/>
    <property type="match status" value="1"/>
</dbReference>
<accession>A0A1N7PJ68</accession>
<dbReference type="PROSITE" id="PS51918">
    <property type="entry name" value="RADICAL_SAM"/>
    <property type="match status" value="1"/>
</dbReference>
<name>A0A1N7PJ68_9GAMM</name>
<evidence type="ECO:0000313" key="8">
    <source>
        <dbReference type="Proteomes" id="UP000185999"/>
    </source>
</evidence>
<dbReference type="PANTHER" id="PTHR43409:SF4">
    <property type="entry name" value="RADICAL SAM SUPERFAMILY PROTEIN"/>
    <property type="match status" value="1"/>
</dbReference>
<sequence>MWMMPPVDYIEPLFRPPSEARSLILQVTNGCSWNRCVYCEMYTDVQKKFKPKPEQEILSEIKRCGDQLPGTRRVFLTDGDAMALSFRRLKSTLAAIRQYLPLVTRVTAYCLPRNLKNKTVEELSELKTLGLTMVYIGVETGDDELLGLIDKGETYQTTHDALIKLHAAGIKRSVMVINGIGGRKFSDQHAIETARLMNATQPEYLASLVLFFSNGDQRYKEAFDGQYIEMSDIQLFQEMQQFMQALDLHKTIFRSDHASNVLVLKGVLGADKVRLLGQLQSAIAGESSVFLRHSTDRNL</sequence>
<dbReference type="Gene3D" id="3.20.20.70">
    <property type="entry name" value="Aldolase class I"/>
    <property type="match status" value="1"/>
</dbReference>
<comment type="cofactor">
    <cofactor evidence="1">
        <name>[4Fe-4S] cluster</name>
        <dbReference type="ChEBI" id="CHEBI:49883"/>
    </cofactor>
</comment>
<feature type="domain" description="Radical SAM core" evidence="6">
    <location>
        <begin position="15"/>
        <end position="249"/>
    </location>
</feature>
<dbReference type="RefSeq" id="WP_054342258.1">
    <property type="nucleotide sequence ID" value="NZ_FTOE01000015.1"/>
</dbReference>
<dbReference type="AlphaFoldDB" id="A0A1N7PJ68"/>
<evidence type="ECO:0000259" key="6">
    <source>
        <dbReference type="PROSITE" id="PS51918"/>
    </source>
</evidence>
<keyword evidence="2" id="KW-0949">S-adenosyl-L-methionine</keyword>
<keyword evidence="8" id="KW-1185">Reference proteome</keyword>
<dbReference type="Proteomes" id="UP000185999">
    <property type="component" value="Unassembled WGS sequence"/>
</dbReference>
<keyword evidence="5" id="KW-0411">Iron-sulfur</keyword>
<evidence type="ECO:0000313" key="7">
    <source>
        <dbReference type="EMBL" id="SIT10641.1"/>
    </source>
</evidence>
<dbReference type="Pfam" id="PF04055">
    <property type="entry name" value="Radical_SAM"/>
    <property type="match status" value="1"/>
</dbReference>
<dbReference type="STRING" id="619304.SAMN05421760_11559"/>
<dbReference type="OrthoDB" id="9777636at2"/>
<dbReference type="SFLD" id="SFLDS00029">
    <property type="entry name" value="Radical_SAM"/>
    <property type="match status" value="2"/>
</dbReference>
<dbReference type="InterPro" id="IPR007197">
    <property type="entry name" value="rSAM"/>
</dbReference>
<proteinExistence type="predicted"/>
<evidence type="ECO:0000256" key="1">
    <source>
        <dbReference type="ARBA" id="ARBA00001966"/>
    </source>
</evidence>
<dbReference type="EMBL" id="FTOE01000015">
    <property type="protein sequence ID" value="SIT10641.1"/>
    <property type="molecule type" value="Genomic_DNA"/>
</dbReference>
<keyword evidence="4" id="KW-0408">Iron</keyword>
<evidence type="ECO:0000256" key="5">
    <source>
        <dbReference type="ARBA" id="ARBA00023014"/>
    </source>
</evidence>
<dbReference type="GO" id="GO:0051536">
    <property type="term" value="F:iron-sulfur cluster binding"/>
    <property type="evidence" value="ECO:0007669"/>
    <property type="project" value="UniProtKB-KW"/>
</dbReference>
<dbReference type="InterPro" id="IPR006638">
    <property type="entry name" value="Elp3/MiaA/NifB-like_rSAM"/>
</dbReference>
<evidence type="ECO:0000256" key="3">
    <source>
        <dbReference type="ARBA" id="ARBA00022723"/>
    </source>
</evidence>
<evidence type="ECO:0000256" key="4">
    <source>
        <dbReference type="ARBA" id="ARBA00023004"/>
    </source>
</evidence>
<dbReference type="GO" id="GO:0003824">
    <property type="term" value="F:catalytic activity"/>
    <property type="evidence" value="ECO:0007669"/>
    <property type="project" value="InterPro"/>
</dbReference>
<dbReference type="InterPro" id="IPR058240">
    <property type="entry name" value="rSAM_sf"/>
</dbReference>
<dbReference type="CDD" id="cd01335">
    <property type="entry name" value="Radical_SAM"/>
    <property type="match status" value="1"/>
</dbReference>
<organism evidence="7 8">
    <name type="scientific">Neptunomonas antarctica</name>
    <dbReference type="NCBI Taxonomy" id="619304"/>
    <lineage>
        <taxon>Bacteria</taxon>
        <taxon>Pseudomonadati</taxon>
        <taxon>Pseudomonadota</taxon>
        <taxon>Gammaproteobacteria</taxon>
        <taxon>Oceanospirillales</taxon>
        <taxon>Oceanospirillaceae</taxon>
        <taxon>Neptunomonas</taxon>
    </lineage>
</organism>
<gene>
    <name evidence="7" type="ORF">SAMN05421760_11559</name>
</gene>
<dbReference type="SFLD" id="SFLDG01082">
    <property type="entry name" value="B12-binding_domain_containing"/>
    <property type="match status" value="1"/>
</dbReference>
<dbReference type="PANTHER" id="PTHR43409">
    <property type="entry name" value="ANAEROBIC MAGNESIUM-PROTOPORPHYRIN IX MONOMETHYL ESTER CYCLASE-RELATED"/>
    <property type="match status" value="1"/>
</dbReference>
<reference evidence="8" key="1">
    <citation type="submission" date="2017-01" db="EMBL/GenBank/DDBJ databases">
        <authorList>
            <person name="Varghese N."/>
            <person name="Submissions S."/>
        </authorList>
    </citation>
    <scope>NUCLEOTIDE SEQUENCE [LARGE SCALE GENOMIC DNA]</scope>
    <source>
        <strain evidence="8">DSM 22306</strain>
    </source>
</reference>
<keyword evidence="3" id="KW-0479">Metal-binding</keyword>